<dbReference type="Gene3D" id="1.25.40.10">
    <property type="entry name" value="Tetratricopeptide repeat domain"/>
    <property type="match status" value="4"/>
</dbReference>
<dbReference type="InterPro" id="IPR033443">
    <property type="entry name" value="PROP1-like_PPR_dom"/>
</dbReference>
<comment type="similarity">
    <text evidence="1">Belongs to the PPR family. P subfamily.</text>
</comment>
<evidence type="ECO:0000256" key="3">
    <source>
        <dbReference type="PROSITE-ProRule" id="PRU00708"/>
    </source>
</evidence>
<feature type="repeat" description="PPR" evidence="3">
    <location>
        <begin position="380"/>
        <end position="415"/>
    </location>
</feature>
<dbReference type="NCBIfam" id="TIGR00756">
    <property type="entry name" value="PPR"/>
    <property type="match status" value="7"/>
</dbReference>
<dbReference type="Pfam" id="PF13041">
    <property type="entry name" value="PPR_2"/>
    <property type="match status" value="2"/>
</dbReference>
<evidence type="ECO:0000256" key="2">
    <source>
        <dbReference type="ARBA" id="ARBA00022737"/>
    </source>
</evidence>
<proteinExistence type="inferred from homology"/>
<feature type="repeat" description="PPR" evidence="3">
    <location>
        <begin position="451"/>
        <end position="485"/>
    </location>
</feature>
<feature type="repeat" description="PPR" evidence="3">
    <location>
        <begin position="626"/>
        <end position="660"/>
    </location>
</feature>
<evidence type="ECO:0000256" key="4">
    <source>
        <dbReference type="SAM" id="MobiDB-lite"/>
    </source>
</evidence>
<feature type="repeat" description="PPR" evidence="3">
    <location>
        <begin position="416"/>
        <end position="450"/>
    </location>
</feature>
<reference evidence="6" key="2">
    <citation type="submission" date="2020-08" db="EMBL/GenBank/DDBJ databases">
        <title>Plant Genome Project.</title>
        <authorList>
            <person name="Zhang R.-G."/>
        </authorList>
    </citation>
    <scope>NUCLEOTIDE SEQUENCE</scope>
    <source>
        <strain evidence="6">Huo1</strain>
        <tissue evidence="6">Leaf</tissue>
    </source>
</reference>
<feature type="compositionally biased region" description="Basic and acidic residues" evidence="4">
    <location>
        <begin position="28"/>
        <end position="44"/>
    </location>
</feature>
<dbReference type="PANTHER" id="PTHR47447">
    <property type="entry name" value="OS03G0856100 PROTEIN"/>
    <property type="match status" value="1"/>
</dbReference>
<gene>
    <name evidence="6" type="ORF">SASPL_101218</name>
</gene>
<comment type="caution">
    <text evidence="6">The sequence shown here is derived from an EMBL/GenBank/DDBJ whole genome shotgun (WGS) entry which is preliminary data.</text>
</comment>
<dbReference type="SUPFAM" id="SSF81901">
    <property type="entry name" value="HCP-like"/>
    <property type="match status" value="1"/>
</dbReference>
<name>A0A8X8YVE8_SALSN</name>
<keyword evidence="2" id="KW-0677">Repeat</keyword>
<evidence type="ECO:0000256" key="1">
    <source>
        <dbReference type="ARBA" id="ARBA00007626"/>
    </source>
</evidence>
<feature type="repeat" description="PPR" evidence="3">
    <location>
        <begin position="345"/>
        <end position="379"/>
    </location>
</feature>
<dbReference type="InterPro" id="IPR011990">
    <property type="entry name" value="TPR-like_helical_dom_sf"/>
</dbReference>
<dbReference type="PROSITE" id="PS51375">
    <property type="entry name" value="PPR"/>
    <property type="match status" value="8"/>
</dbReference>
<organism evidence="6">
    <name type="scientific">Salvia splendens</name>
    <name type="common">Scarlet sage</name>
    <dbReference type="NCBI Taxonomy" id="180675"/>
    <lineage>
        <taxon>Eukaryota</taxon>
        <taxon>Viridiplantae</taxon>
        <taxon>Streptophyta</taxon>
        <taxon>Embryophyta</taxon>
        <taxon>Tracheophyta</taxon>
        <taxon>Spermatophyta</taxon>
        <taxon>Magnoliopsida</taxon>
        <taxon>eudicotyledons</taxon>
        <taxon>Gunneridae</taxon>
        <taxon>Pentapetalae</taxon>
        <taxon>asterids</taxon>
        <taxon>lamiids</taxon>
        <taxon>Lamiales</taxon>
        <taxon>Lamiaceae</taxon>
        <taxon>Nepetoideae</taxon>
        <taxon>Mentheae</taxon>
        <taxon>Salviinae</taxon>
        <taxon>Salvia</taxon>
        <taxon>Salvia subgen. Calosphace</taxon>
        <taxon>core Calosphace</taxon>
    </lineage>
</organism>
<dbReference type="Pfam" id="PF17177">
    <property type="entry name" value="PPR_long"/>
    <property type="match status" value="1"/>
</dbReference>
<dbReference type="InterPro" id="IPR002885">
    <property type="entry name" value="PPR_rpt"/>
</dbReference>
<evidence type="ECO:0000313" key="7">
    <source>
        <dbReference type="Proteomes" id="UP000298416"/>
    </source>
</evidence>
<feature type="region of interest" description="Disordered" evidence="4">
    <location>
        <begin position="126"/>
        <end position="145"/>
    </location>
</feature>
<feature type="domain" description="PROP1-like PPR" evidence="5">
    <location>
        <begin position="362"/>
        <end position="514"/>
    </location>
</feature>
<dbReference type="EMBL" id="PNBA02000001">
    <property type="protein sequence ID" value="KAG6436323.1"/>
    <property type="molecule type" value="Genomic_DNA"/>
</dbReference>
<accession>A0A8X8YVE8</accession>
<feature type="repeat" description="PPR" evidence="3">
    <location>
        <begin position="591"/>
        <end position="625"/>
    </location>
</feature>
<dbReference type="PANTHER" id="PTHR47447:SF17">
    <property type="entry name" value="OS12G0638900 PROTEIN"/>
    <property type="match status" value="1"/>
</dbReference>
<keyword evidence="7" id="KW-1185">Reference proteome</keyword>
<feature type="repeat" description="PPR" evidence="3">
    <location>
        <begin position="521"/>
        <end position="555"/>
    </location>
</feature>
<sequence length="845" mass="95066">MATPAHRLIQDQNLNFLYNGTTPVGKTDVTKAHKRGDLGGRRALNDLSNSRNPSSFHSKNKDSSINVISIDKYPSTVKGKSSNAAEKGRVAGRKALSDLTNSVKTHPKQIGMPLYHISTSSKARTSSPLASDIKTPPYGTKSNMNDNEVIANRELRFLATSVVKSLRSYEDDVSDKDEQATPGYHLIAMELSLVLGHGFQPVFRFNSTINNSSQIAATMPVHIANPICSNDASVHPQVRTKSLRKVSKETTESAIRDIQDSSDLECALLRSGEALRVQHLNIILRYFGKFNRWKDVCQLFDWMRRHGKNNIASYSSYIKFVGRDSNAAKALEIYNSIKDDSTRSNVSVCNSTLSCLIKCGKFNSSLKLFNQMKQAGLIPDIITYSTLLSGCAKVKGGYSKAMELVHEMKSRGLSMDDVLYGTLISVCASNNQCDEAEKYFDEMKSEGNLPNVFHYSSLLNAYAIDGNYRKADKVIQDMRSAGLTLNKVILTTLLKVYVRAGLFEKSRELLDELQALGYAEDEMPYCLLMDGLAKSGKLVEAKIVFDEMRRKEVKNDGYSYSIMISALCRGKLIDEAKQLASEFEMKYDKYDVVILNSMLCVYCRSGDMENVMKMMKKMDESAISPDWSTFKILIKYFCKEQLYLLAYRTMEDMHSKGHQPLEDLCVSLMKSLGSMGAYSEAFSVYTMLKYSKRTMNKALHGKILHILLSGGLLKDAYLVVKDNAELIPKPAIKKFAISFTRNGNINLVNDVIKSIHNSNYKIDQDIFHLAISRYIEQPEKKDLLLHLLQWMPGQGYAVDSTTSDMILKNSHFFGHQSIAELMYKHHTVLKTNKLRREEQRTNMSS</sequence>
<feature type="repeat" description="PPR" evidence="3">
    <location>
        <begin position="486"/>
        <end position="520"/>
    </location>
</feature>
<evidence type="ECO:0000259" key="5">
    <source>
        <dbReference type="Pfam" id="PF17177"/>
    </source>
</evidence>
<feature type="region of interest" description="Disordered" evidence="4">
    <location>
        <begin position="27"/>
        <end position="63"/>
    </location>
</feature>
<reference evidence="6" key="1">
    <citation type="submission" date="2018-01" db="EMBL/GenBank/DDBJ databases">
        <authorList>
            <person name="Mao J.F."/>
        </authorList>
    </citation>
    <scope>NUCLEOTIDE SEQUENCE</scope>
    <source>
        <strain evidence="6">Huo1</strain>
        <tissue evidence="6">Leaf</tissue>
    </source>
</reference>
<protein>
    <recommendedName>
        <fullName evidence="5">PROP1-like PPR domain-containing protein</fullName>
    </recommendedName>
</protein>
<dbReference type="AlphaFoldDB" id="A0A8X8YVE8"/>
<feature type="compositionally biased region" description="Polar residues" evidence="4">
    <location>
        <begin position="46"/>
        <end position="63"/>
    </location>
</feature>
<evidence type="ECO:0000313" key="6">
    <source>
        <dbReference type="EMBL" id="KAG6436323.1"/>
    </source>
</evidence>
<dbReference type="Proteomes" id="UP000298416">
    <property type="component" value="Unassembled WGS sequence"/>
</dbReference>